<comment type="caution">
    <text evidence="1">The sequence shown here is derived from an EMBL/GenBank/DDBJ whole genome shotgun (WGS) entry which is preliminary data.</text>
</comment>
<dbReference type="AlphaFoldDB" id="A0A9D1THJ2"/>
<evidence type="ECO:0000313" key="1">
    <source>
        <dbReference type="EMBL" id="HIV61888.1"/>
    </source>
</evidence>
<protein>
    <submittedName>
        <fullName evidence="1">Phage tail tube protein</fullName>
    </submittedName>
</protein>
<reference evidence="1" key="2">
    <citation type="submission" date="2021-04" db="EMBL/GenBank/DDBJ databases">
        <authorList>
            <person name="Gilroy R."/>
        </authorList>
    </citation>
    <scope>NUCLEOTIDE SEQUENCE</scope>
    <source>
        <strain evidence="1">CHK193-4272</strain>
    </source>
</reference>
<evidence type="ECO:0000313" key="2">
    <source>
        <dbReference type="Proteomes" id="UP000886808"/>
    </source>
</evidence>
<organism evidence="1 2">
    <name type="scientific">Candidatus Butyricicoccus avistercoris</name>
    <dbReference type="NCBI Taxonomy" id="2838518"/>
    <lineage>
        <taxon>Bacteria</taxon>
        <taxon>Bacillati</taxon>
        <taxon>Bacillota</taxon>
        <taxon>Clostridia</taxon>
        <taxon>Eubacteriales</taxon>
        <taxon>Butyricicoccaceae</taxon>
        <taxon>Butyricicoccus</taxon>
    </lineage>
</organism>
<dbReference type="Gene3D" id="2.30.110.40">
    <property type="entry name" value="Phage tail tube protein"/>
    <property type="match status" value="1"/>
</dbReference>
<proteinExistence type="predicted"/>
<accession>A0A9D1THJ2</accession>
<sequence>MDRANRVMSGTWGELWLDGEKVADVYKFQAKRTANKEKIALCGQMATDTKTMSTEGTGSLGIYKTTSYMNIKVGDALEKGQDPRFTLMGKLNDPDAYGAERVAIYNVSFDDETVADWEAGNIGKMECPFTWTSREFLDKVEV</sequence>
<dbReference type="SUPFAM" id="SSF69279">
    <property type="entry name" value="Phage tail proteins"/>
    <property type="match status" value="1"/>
</dbReference>
<dbReference type="EMBL" id="DXIE01000026">
    <property type="protein sequence ID" value="HIV61888.1"/>
    <property type="molecule type" value="Genomic_DNA"/>
</dbReference>
<dbReference type="InterPro" id="IPR018989">
    <property type="entry name" value="DUF2001"/>
</dbReference>
<dbReference type="Pfam" id="PF09393">
    <property type="entry name" value="DUF2001"/>
    <property type="match status" value="1"/>
</dbReference>
<gene>
    <name evidence="1" type="ORF">H9746_03440</name>
</gene>
<name>A0A9D1THJ2_9FIRM</name>
<dbReference type="Proteomes" id="UP000886808">
    <property type="component" value="Unassembled WGS sequence"/>
</dbReference>
<dbReference type="InterPro" id="IPR038628">
    <property type="entry name" value="XkdM-like_sf"/>
</dbReference>
<reference evidence="1" key="1">
    <citation type="journal article" date="2021" name="PeerJ">
        <title>Extensive microbial diversity within the chicken gut microbiome revealed by metagenomics and culture.</title>
        <authorList>
            <person name="Gilroy R."/>
            <person name="Ravi A."/>
            <person name="Getino M."/>
            <person name="Pursley I."/>
            <person name="Horton D.L."/>
            <person name="Alikhan N.F."/>
            <person name="Baker D."/>
            <person name="Gharbi K."/>
            <person name="Hall N."/>
            <person name="Watson M."/>
            <person name="Adriaenssens E.M."/>
            <person name="Foster-Nyarko E."/>
            <person name="Jarju S."/>
            <person name="Secka A."/>
            <person name="Antonio M."/>
            <person name="Oren A."/>
            <person name="Chaudhuri R.R."/>
            <person name="La Ragione R."/>
            <person name="Hildebrand F."/>
            <person name="Pallen M.J."/>
        </authorList>
    </citation>
    <scope>NUCLEOTIDE SEQUENCE</scope>
    <source>
        <strain evidence="1">CHK193-4272</strain>
    </source>
</reference>